<comment type="similarity">
    <text evidence="2 9">Belongs to the mitochondrial carrier (TC 2.A.29) family.</text>
</comment>
<keyword evidence="7 8" id="KW-0472">Membrane</keyword>
<dbReference type="GO" id="GO:0010039">
    <property type="term" value="P:response to iron ion"/>
    <property type="evidence" value="ECO:0007669"/>
    <property type="project" value="EnsemblPlants"/>
</dbReference>
<evidence type="ECO:0000256" key="9">
    <source>
        <dbReference type="RuleBase" id="RU000488"/>
    </source>
</evidence>
<dbReference type="FunFam" id="1.50.40.10:FF:000089">
    <property type="entry name" value="protein MITOFERRINLIKE 1, chloroplastic"/>
    <property type="match status" value="1"/>
</dbReference>
<dbReference type="FunFam" id="1.50.40.10:FF:000097">
    <property type="entry name" value="Protein MITOFERRINLIKE 1, chloroplastic"/>
    <property type="match status" value="1"/>
</dbReference>
<evidence type="ECO:0000256" key="10">
    <source>
        <dbReference type="SAM" id="MobiDB-lite"/>
    </source>
</evidence>
<name>A0A0D9VAN9_9ORYZ</name>
<dbReference type="EnsemblPlants" id="LPERR01G39380.1">
    <property type="protein sequence ID" value="LPERR01G39380.1"/>
    <property type="gene ID" value="LPERR01G39380"/>
</dbReference>
<sequence>MASRSNPQPHLDFPSLFSDLTSLLLLHPPPTHSASPGPVFSSSSLSIPTPPAQSPSTAVTTTTAQPTPLARAAIGACAGAAAGAFTYAALLPIDAVKTRLQAGASAAAAKGSWQVFLDILRTDGPLGLYRGLSAVILGSATSSAVYFGTCELAKSLLRPHLPPFLVPPLAGASGNVSSSAIMVPKELITQRLQSGAAKGRSWQVLLQILQTDGFFGLYAGYAATLLRNLPAGVLSYSSFEYLKAFTLKQRNKESLTPGESVLCGALAGAISAALTTPLDVVKTRLMTRVGSEGSRTVVGTMKEVVADEGLMGLSRGIGPRVLHSACFAALGYCAFETARVAILKWYIEDCERKAAAEMKDGVGGVA</sequence>
<comment type="subcellular location">
    <subcellularLocation>
        <location evidence="1">Membrane</location>
        <topology evidence="1">Multi-pass membrane protein</topology>
    </subcellularLocation>
</comment>
<dbReference type="AlphaFoldDB" id="A0A0D9VAN9"/>
<keyword evidence="3 9" id="KW-0813">Transport</keyword>
<accession>A0A0D9VAN9</accession>
<dbReference type="Pfam" id="PF00153">
    <property type="entry name" value="Mito_carr"/>
    <property type="match status" value="3"/>
</dbReference>
<keyword evidence="5" id="KW-0677">Repeat</keyword>
<feature type="region of interest" description="Disordered" evidence="10">
    <location>
        <begin position="34"/>
        <end position="63"/>
    </location>
</feature>
<dbReference type="SUPFAM" id="SSF103506">
    <property type="entry name" value="Mitochondrial carrier"/>
    <property type="match status" value="1"/>
</dbReference>
<feature type="compositionally biased region" description="Low complexity" evidence="10">
    <location>
        <begin position="34"/>
        <end position="47"/>
    </location>
</feature>
<evidence type="ECO:0000256" key="7">
    <source>
        <dbReference type="ARBA" id="ARBA00023136"/>
    </source>
</evidence>
<dbReference type="GO" id="GO:0006826">
    <property type="term" value="P:iron ion transport"/>
    <property type="evidence" value="ECO:0007669"/>
    <property type="project" value="EnsemblPlants"/>
</dbReference>
<keyword evidence="4 8" id="KW-0812">Transmembrane</keyword>
<evidence type="ECO:0000256" key="5">
    <source>
        <dbReference type="ARBA" id="ARBA00022737"/>
    </source>
</evidence>
<dbReference type="GO" id="GO:0016020">
    <property type="term" value="C:membrane"/>
    <property type="evidence" value="ECO:0007669"/>
    <property type="project" value="UniProtKB-SubCell"/>
</dbReference>
<dbReference type="eggNOG" id="KOG0768">
    <property type="taxonomic scope" value="Eukaryota"/>
</dbReference>
<keyword evidence="12" id="KW-1185">Reference proteome</keyword>
<evidence type="ECO:0000256" key="6">
    <source>
        <dbReference type="ARBA" id="ARBA00022989"/>
    </source>
</evidence>
<keyword evidence="6" id="KW-1133">Transmembrane helix</keyword>
<evidence type="ECO:0000313" key="12">
    <source>
        <dbReference type="Proteomes" id="UP000032180"/>
    </source>
</evidence>
<dbReference type="Gene3D" id="1.50.40.10">
    <property type="entry name" value="Mitochondrial carrier domain"/>
    <property type="match status" value="2"/>
</dbReference>
<dbReference type="Gramene" id="LPERR01G39380.1">
    <property type="protein sequence ID" value="LPERR01G39380.1"/>
    <property type="gene ID" value="LPERR01G39380"/>
</dbReference>
<dbReference type="InterPro" id="IPR018108">
    <property type="entry name" value="MCP_transmembrane"/>
</dbReference>
<evidence type="ECO:0000256" key="4">
    <source>
        <dbReference type="ARBA" id="ARBA00022692"/>
    </source>
</evidence>
<dbReference type="HOGENOM" id="CLU_015166_3_7_1"/>
<feature type="repeat" description="Solcar" evidence="8">
    <location>
        <begin position="70"/>
        <end position="156"/>
    </location>
</feature>
<dbReference type="PANTHER" id="PTHR45667">
    <property type="entry name" value="S-ADENOSYLMETHIONINE MITOCHONDRIAL CARRIER PROTEIN"/>
    <property type="match status" value="1"/>
</dbReference>
<dbReference type="Proteomes" id="UP000032180">
    <property type="component" value="Chromosome 1"/>
</dbReference>
<evidence type="ECO:0000256" key="2">
    <source>
        <dbReference type="ARBA" id="ARBA00006375"/>
    </source>
</evidence>
<protein>
    <submittedName>
        <fullName evidence="11">Uncharacterized protein</fullName>
    </submittedName>
</protein>
<reference evidence="11 12" key="1">
    <citation type="submission" date="2012-08" db="EMBL/GenBank/DDBJ databases">
        <title>Oryza genome evolution.</title>
        <authorList>
            <person name="Wing R.A."/>
        </authorList>
    </citation>
    <scope>NUCLEOTIDE SEQUENCE</scope>
</reference>
<reference evidence="12" key="2">
    <citation type="submission" date="2013-12" db="EMBL/GenBank/DDBJ databases">
        <authorList>
            <person name="Yu Y."/>
            <person name="Lee S."/>
            <person name="de Baynast K."/>
            <person name="Wissotski M."/>
            <person name="Liu L."/>
            <person name="Talag J."/>
            <person name="Goicoechea J."/>
            <person name="Angelova A."/>
            <person name="Jetty R."/>
            <person name="Kudrna D."/>
            <person name="Golser W."/>
            <person name="Rivera L."/>
            <person name="Zhang J."/>
            <person name="Wing R."/>
        </authorList>
    </citation>
    <scope>NUCLEOTIDE SEQUENCE</scope>
</reference>
<feature type="compositionally biased region" description="Low complexity" evidence="10">
    <location>
        <begin position="54"/>
        <end position="63"/>
    </location>
</feature>
<dbReference type="InterPro" id="IPR023395">
    <property type="entry name" value="MCP_dom_sf"/>
</dbReference>
<dbReference type="PROSITE" id="PS50920">
    <property type="entry name" value="SOLCAR"/>
    <property type="match status" value="3"/>
</dbReference>
<reference evidence="11" key="3">
    <citation type="submission" date="2015-04" db="UniProtKB">
        <authorList>
            <consortium name="EnsemblPlants"/>
        </authorList>
    </citation>
    <scope>IDENTIFICATION</scope>
</reference>
<proteinExistence type="inferred from homology"/>
<dbReference type="STRING" id="77586.A0A0D9VAN9"/>
<evidence type="ECO:0000256" key="3">
    <source>
        <dbReference type="ARBA" id="ARBA00022448"/>
    </source>
</evidence>
<feature type="repeat" description="Solcar" evidence="8">
    <location>
        <begin position="162"/>
        <end position="245"/>
    </location>
</feature>
<feature type="repeat" description="Solcar" evidence="8">
    <location>
        <begin position="255"/>
        <end position="341"/>
    </location>
</feature>
<evidence type="ECO:0000256" key="8">
    <source>
        <dbReference type="PROSITE-ProRule" id="PRU00282"/>
    </source>
</evidence>
<evidence type="ECO:0000256" key="1">
    <source>
        <dbReference type="ARBA" id="ARBA00004141"/>
    </source>
</evidence>
<evidence type="ECO:0000313" key="11">
    <source>
        <dbReference type="EnsemblPlants" id="LPERR01G39380.1"/>
    </source>
</evidence>
<organism evidence="11 12">
    <name type="scientific">Leersia perrieri</name>
    <dbReference type="NCBI Taxonomy" id="77586"/>
    <lineage>
        <taxon>Eukaryota</taxon>
        <taxon>Viridiplantae</taxon>
        <taxon>Streptophyta</taxon>
        <taxon>Embryophyta</taxon>
        <taxon>Tracheophyta</taxon>
        <taxon>Spermatophyta</taxon>
        <taxon>Magnoliopsida</taxon>
        <taxon>Liliopsida</taxon>
        <taxon>Poales</taxon>
        <taxon>Poaceae</taxon>
        <taxon>BOP clade</taxon>
        <taxon>Oryzoideae</taxon>
        <taxon>Oryzeae</taxon>
        <taxon>Oryzinae</taxon>
        <taxon>Leersia</taxon>
    </lineage>
</organism>